<feature type="binding site" evidence="12">
    <location>
        <position position="35"/>
    </location>
    <ligand>
        <name>substrate</name>
    </ligand>
</feature>
<dbReference type="InterPro" id="IPR015824">
    <property type="entry name" value="Phosphoglycerate_kinase_N"/>
</dbReference>
<evidence type="ECO:0000313" key="16">
    <source>
        <dbReference type="EMBL" id="OAB48659.1"/>
    </source>
</evidence>
<feature type="binding site" evidence="12">
    <location>
        <position position="155"/>
    </location>
    <ligand>
        <name>substrate</name>
    </ligand>
</feature>
<keyword evidence="6 12" id="KW-0963">Cytoplasm</keyword>
<dbReference type="SUPFAM" id="SSF53748">
    <property type="entry name" value="Phosphoglycerate kinase"/>
    <property type="match status" value="1"/>
</dbReference>
<organism evidence="16 17">
    <name type="scientific">Mycoplasmopsis gallinarum</name>
    <dbReference type="NCBI Taxonomy" id="29557"/>
    <lineage>
        <taxon>Bacteria</taxon>
        <taxon>Bacillati</taxon>
        <taxon>Mycoplasmatota</taxon>
        <taxon>Mycoplasmoidales</taxon>
        <taxon>Metamycoplasmataceae</taxon>
        <taxon>Mycoplasmopsis</taxon>
    </lineage>
</organism>
<dbReference type="Gene3D" id="3.40.50.1260">
    <property type="entry name" value="Phosphoglycerate kinase, N-terminal domain"/>
    <property type="match status" value="2"/>
</dbReference>
<dbReference type="InterPro" id="IPR036043">
    <property type="entry name" value="Phosphoglycerate_kinase_sf"/>
</dbReference>
<dbReference type="GO" id="GO:0004618">
    <property type="term" value="F:phosphoglycerate kinase activity"/>
    <property type="evidence" value="ECO:0007669"/>
    <property type="project" value="UniProtKB-UniRule"/>
</dbReference>
<sequence>MKKHIDDLSLKGKRVLMRVDFNVPMKNGIITSNKRIVASLASIKKVINEGGKLILFSHLGRVKTEEDLASKTLLPVAIELSRLLNKSVTFVNQTRGHELEKAVALMQDGDVILVQNTRYEDLNNKAESKNDPNLGKYWASLGEVFINDAFGTAHRAHASNVGISQNIEESAIGYLVANELNALNKLVNEPQKPFYAIVGGNKISDKILMLEKLIHEVDRMFIGGGMAYTFLKAKGKNIGKSIFEADQLEYAKEFYDKYQDKIWLPIDFKVATKFANDIPVIQEVEISDEYEGLDIGPKTVTKFTNALAKAKTIVWNGPLGVVEFSHYKQGTLDIAKAISSIPNVYSVIGGGDSAAAIINAGMENEFSHISTGGGATLEFLKGAELPAIVAIQDKK</sequence>
<evidence type="ECO:0000256" key="11">
    <source>
        <dbReference type="ARBA" id="ARBA00023152"/>
    </source>
</evidence>
<evidence type="ECO:0000313" key="17">
    <source>
        <dbReference type="Proteomes" id="UP000076983"/>
    </source>
</evidence>
<dbReference type="PANTHER" id="PTHR11406">
    <property type="entry name" value="PHOSPHOGLYCERATE KINASE"/>
    <property type="match status" value="1"/>
</dbReference>
<keyword evidence="7 12" id="KW-0808">Transferase</keyword>
<dbReference type="InterPro" id="IPR015911">
    <property type="entry name" value="Phosphoglycerate_kinase_CS"/>
</dbReference>
<dbReference type="UniPathway" id="UPA00109">
    <property type="reaction ID" value="UER00185"/>
</dbReference>
<comment type="caution">
    <text evidence="16">The sequence shown here is derived from an EMBL/GenBank/DDBJ whole genome shotgun (WGS) entry which is preliminary data.</text>
</comment>
<dbReference type="GO" id="GO:0005524">
    <property type="term" value="F:ATP binding"/>
    <property type="evidence" value="ECO:0007669"/>
    <property type="project" value="UniProtKB-KW"/>
</dbReference>
<keyword evidence="9 12" id="KW-0418">Kinase</keyword>
<feature type="binding site" evidence="13">
    <location>
        <position position="118"/>
    </location>
    <ligand>
        <name>(2R)-3-phosphoglycerate</name>
        <dbReference type="ChEBI" id="CHEBI:58272"/>
    </ligand>
</feature>
<dbReference type="EMBL" id="LVLH01000049">
    <property type="protein sequence ID" value="OAB48659.1"/>
    <property type="molecule type" value="Genomic_DNA"/>
</dbReference>
<evidence type="ECO:0000256" key="8">
    <source>
        <dbReference type="ARBA" id="ARBA00022741"/>
    </source>
</evidence>
<dbReference type="PIRSF" id="PIRSF000724">
    <property type="entry name" value="Pgk"/>
    <property type="match status" value="1"/>
</dbReference>
<accession>A0A168R6X2</accession>
<dbReference type="AlphaFoldDB" id="A0A168R6X2"/>
<comment type="similarity">
    <text evidence="12 15">Belongs to the phosphoglycerate kinase family.</text>
</comment>
<feature type="binding site" evidence="12">
    <location>
        <position position="118"/>
    </location>
    <ligand>
        <name>substrate</name>
    </ligand>
</feature>
<keyword evidence="8 12" id="KW-0547">Nucleotide-binding</keyword>
<evidence type="ECO:0000256" key="1">
    <source>
        <dbReference type="ARBA" id="ARBA00000642"/>
    </source>
</evidence>
<feature type="binding site" evidence="13">
    <location>
        <position position="155"/>
    </location>
    <ligand>
        <name>(2R)-3-phosphoglycerate</name>
        <dbReference type="ChEBI" id="CHEBI:58272"/>
    </ligand>
</feature>
<dbReference type="Proteomes" id="UP000076983">
    <property type="component" value="Unassembled WGS sequence"/>
</dbReference>
<evidence type="ECO:0000256" key="13">
    <source>
        <dbReference type="PIRSR" id="PIRSR000724-1"/>
    </source>
</evidence>
<comment type="catalytic activity">
    <reaction evidence="1 12 15">
        <text>(2R)-3-phosphoglycerate + ATP = (2R)-3-phospho-glyceroyl phosphate + ADP</text>
        <dbReference type="Rhea" id="RHEA:14801"/>
        <dbReference type="ChEBI" id="CHEBI:30616"/>
        <dbReference type="ChEBI" id="CHEBI:57604"/>
        <dbReference type="ChEBI" id="CHEBI:58272"/>
        <dbReference type="ChEBI" id="CHEBI:456216"/>
        <dbReference type="EC" id="2.7.2.3"/>
    </reaction>
</comment>
<feature type="binding site" evidence="12">
    <location>
        <position position="292"/>
    </location>
    <ligand>
        <name>ATP</name>
        <dbReference type="ChEBI" id="CHEBI:30616"/>
    </ligand>
</feature>
<evidence type="ECO:0000256" key="10">
    <source>
        <dbReference type="ARBA" id="ARBA00022840"/>
    </source>
</evidence>
<proteinExistence type="inferred from homology"/>
<feature type="binding site" evidence="12 13">
    <location>
        <begin position="20"/>
        <end position="22"/>
    </location>
    <ligand>
        <name>substrate</name>
    </ligand>
</feature>
<dbReference type="GO" id="GO:0006096">
    <property type="term" value="P:glycolytic process"/>
    <property type="evidence" value="ECO:0007669"/>
    <property type="project" value="UniProtKB-UniRule"/>
</dbReference>
<comment type="subcellular location">
    <subcellularLocation>
        <location evidence="2 12">Cytoplasm</location>
    </subcellularLocation>
</comment>
<dbReference type="Pfam" id="PF00162">
    <property type="entry name" value="PGK"/>
    <property type="match status" value="1"/>
</dbReference>
<dbReference type="GO" id="GO:0005829">
    <property type="term" value="C:cytosol"/>
    <property type="evidence" value="ECO:0007669"/>
    <property type="project" value="TreeGrafter"/>
</dbReference>
<evidence type="ECO:0000256" key="5">
    <source>
        <dbReference type="ARBA" id="ARBA00016471"/>
    </source>
</evidence>
<evidence type="ECO:0000256" key="2">
    <source>
        <dbReference type="ARBA" id="ARBA00004496"/>
    </source>
</evidence>
<comment type="subunit">
    <text evidence="12">Monomer.</text>
</comment>
<keyword evidence="10 12" id="KW-0067">ATP-binding</keyword>
<protein>
    <recommendedName>
        <fullName evidence="5 12">Phosphoglycerate kinase</fullName>
        <ecNumber evidence="4 12">2.7.2.3</ecNumber>
    </recommendedName>
</protein>
<keyword evidence="11 12" id="KW-0324">Glycolysis</keyword>
<feature type="binding site" evidence="12 14">
    <location>
        <position position="206"/>
    </location>
    <ligand>
        <name>ATP</name>
        <dbReference type="ChEBI" id="CHEBI:30616"/>
    </ligand>
</feature>
<dbReference type="GO" id="GO:0043531">
    <property type="term" value="F:ADP binding"/>
    <property type="evidence" value="ECO:0007669"/>
    <property type="project" value="TreeGrafter"/>
</dbReference>
<dbReference type="FunFam" id="3.40.50.1260:FF:000008">
    <property type="entry name" value="Phosphoglycerate kinase"/>
    <property type="match status" value="1"/>
</dbReference>
<feature type="binding site" evidence="12 14">
    <location>
        <position position="323"/>
    </location>
    <ligand>
        <name>ATP</name>
        <dbReference type="ChEBI" id="CHEBI:30616"/>
    </ligand>
</feature>
<evidence type="ECO:0000256" key="6">
    <source>
        <dbReference type="ARBA" id="ARBA00022490"/>
    </source>
</evidence>
<dbReference type="GO" id="GO:0006094">
    <property type="term" value="P:gluconeogenesis"/>
    <property type="evidence" value="ECO:0007669"/>
    <property type="project" value="TreeGrafter"/>
</dbReference>
<dbReference type="PATRIC" id="fig|29557.3.peg.591"/>
<dbReference type="FunFam" id="3.40.50.1260:FF:000001">
    <property type="entry name" value="Phosphoglycerate kinase"/>
    <property type="match status" value="1"/>
</dbReference>
<dbReference type="STRING" id="29557.MGALLINA_05840"/>
<feature type="binding site" evidence="12 13">
    <location>
        <begin position="58"/>
        <end position="61"/>
    </location>
    <ligand>
        <name>substrate</name>
    </ligand>
</feature>
<gene>
    <name evidence="12 16" type="primary">pgk</name>
    <name evidence="16" type="ORF">MGALLINA_05840</name>
</gene>
<evidence type="ECO:0000256" key="4">
    <source>
        <dbReference type="ARBA" id="ARBA00013061"/>
    </source>
</evidence>
<dbReference type="HAMAP" id="MF_00145">
    <property type="entry name" value="Phosphoglyc_kinase"/>
    <property type="match status" value="1"/>
</dbReference>
<feature type="binding site" evidence="13">
    <location>
        <position position="35"/>
    </location>
    <ligand>
        <name>(2R)-3-phosphoglycerate</name>
        <dbReference type="ChEBI" id="CHEBI:58272"/>
    </ligand>
</feature>
<evidence type="ECO:0000256" key="9">
    <source>
        <dbReference type="ARBA" id="ARBA00022777"/>
    </source>
</evidence>
<dbReference type="OrthoDB" id="9808460at2"/>
<dbReference type="PANTHER" id="PTHR11406:SF23">
    <property type="entry name" value="PHOSPHOGLYCERATE KINASE 1, CHLOROPLASTIC-RELATED"/>
    <property type="match status" value="1"/>
</dbReference>
<evidence type="ECO:0000256" key="14">
    <source>
        <dbReference type="PIRSR" id="PIRSR000724-2"/>
    </source>
</evidence>
<dbReference type="PRINTS" id="PR00477">
    <property type="entry name" value="PHGLYCKINASE"/>
</dbReference>
<evidence type="ECO:0000256" key="7">
    <source>
        <dbReference type="ARBA" id="ARBA00022679"/>
    </source>
</evidence>
<evidence type="ECO:0000256" key="3">
    <source>
        <dbReference type="ARBA" id="ARBA00004838"/>
    </source>
</evidence>
<evidence type="ECO:0000256" key="15">
    <source>
        <dbReference type="RuleBase" id="RU000532"/>
    </source>
</evidence>
<keyword evidence="17" id="KW-1185">Reference proteome</keyword>
<dbReference type="RefSeq" id="WP_063626341.1">
    <property type="nucleotide sequence ID" value="NZ_LVLH01000049.1"/>
</dbReference>
<evidence type="ECO:0000256" key="12">
    <source>
        <dbReference type="HAMAP-Rule" id="MF_00145"/>
    </source>
</evidence>
<dbReference type="InterPro" id="IPR001576">
    <property type="entry name" value="Phosphoglycerate_kinase"/>
</dbReference>
<comment type="pathway">
    <text evidence="3 12">Carbohydrate degradation; glycolysis; pyruvate from D-glyceraldehyde 3-phosphate: step 2/5.</text>
</comment>
<reference evidence="16 17" key="1">
    <citation type="submission" date="2016-03" db="EMBL/GenBank/DDBJ databases">
        <title>Genome sequence of Mycoplasma gallinarum strain Mgn_IPT.</title>
        <authorList>
            <person name="Yacoub E."/>
            <person name="Sirand-Pugnet P."/>
            <person name="Barre A."/>
            <person name="Maurier F."/>
            <person name="Blanchard A."/>
            <person name="Ben Abdelmoumen B.M."/>
        </authorList>
    </citation>
    <scope>NUCLEOTIDE SEQUENCE [LARGE SCALE GENOMIC DNA]</scope>
    <source>
        <strain evidence="16 17">Mgn_IPT</strain>
    </source>
</reference>
<feature type="binding site" evidence="12 14">
    <location>
        <begin position="350"/>
        <end position="353"/>
    </location>
    <ligand>
        <name>ATP</name>
        <dbReference type="ChEBI" id="CHEBI:30616"/>
    </ligand>
</feature>
<dbReference type="PROSITE" id="PS00111">
    <property type="entry name" value="PGLYCERATE_KINASE"/>
    <property type="match status" value="1"/>
</dbReference>
<name>A0A168R6X2_9BACT</name>
<dbReference type="EC" id="2.7.2.3" evidence="4 12"/>